<comment type="caution">
    <text evidence="2">The sequence shown here is derived from an EMBL/GenBank/DDBJ whole genome shotgun (WGS) entry which is preliminary data.</text>
</comment>
<evidence type="ECO:0000256" key="1">
    <source>
        <dbReference type="SAM" id="MobiDB-lite"/>
    </source>
</evidence>
<feature type="compositionally biased region" description="Polar residues" evidence="1">
    <location>
        <begin position="160"/>
        <end position="171"/>
    </location>
</feature>
<dbReference type="GO" id="GO:0007142">
    <property type="term" value="P:male meiosis II"/>
    <property type="evidence" value="ECO:0007669"/>
    <property type="project" value="InterPro"/>
</dbReference>
<dbReference type="PANTHER" id="PTHR33318">
    <property type="entry name" value="ASPARTYL/GLUTAMYL-TRNA(ASN/GLN) AMIDOTRANSFERASE SUBUNIT"/>
    <property type="match status" value="1"/>
</dbReference>
<proteinExistence type="predicted"/>
<feature type="region of interest" description="Disordered" evidence="1">
    <location>
        <begin position="160"/>
        <end position="194"/>
    </location>
</feature>
<name>A0A5N6LSE1_9ASTR</name>
<dbReference type="PANTHER" id="PTHR33318:SF7">
    <property type="entry name" value="PROTEIN JASON"/>
    <property type="match status" value="1"/>
</dbReference>
<protein>
    <submittedName>
        <fullName evidence="2">Uncharacterized protein</fullName>
    </submittedName>
</protein>
<dbReference type="EMBL" id="SZYD01000018">
    <property type="protein sequence ID" value="KAD2804516.1"/>
    <property type="molecule type" value="Genomic_DNA"/>
</dbReference>
<evidence type="ECO:0000313" key="2">
    <source>
        <dbReference type="EMBL" id="KAD2804516.1"/>
    </source>
</evidence>
<organism evidence="2 3">
    <name type="scientific">Mikania micrantha</name>
    <name type="common">bitter vine</name>
    <dbReference type="NCBI Taxonomy" id="192012"/>
    <lineage>
        <taxon>Eukaryota</taxon>
        <taxon>Viridiplantae</taxon>
        <taxon>Streptophyta</taxon>
        <taxon>Embryophyta</taxon>
        <taxon>Tracheophyta</taxon>
        <taxon>Spermatophyta</taxon>
        <taxon>Magnoliopsida</taxon>
        <taxon>eudicotyledons</taxon>
        <taxon>Gunneridae</taxon>
        <taxon>Pentapetalae</taxon>
        <taxon>asterids</taxon>
        <taxon>campanulids</taxon>
        <taxon>Asterales</taxon>
        <taxon>Asteraceae</taxon>
        <taxon>Asteroideae</taxon>
        <taxon>Heliantheae alliance</taxon>
        <taxon>Eupatorieae</taxon>
        <taxon>Mikania</taxon>
    </lineage>
</organism>
<dbReference type="AlphaFoldDB" id="A0A5N6LSE1"/>
<accession>A0A5N6LSE1</accession>
<feature type="compositionally biased region" description="Polar residues" evidence="1">
    <location>
        <begin position="75"/>
        <end position="85"/>
    </location>
</feature>
<dbReference type="OrthoDB" id="1932581at2759"/>
<sequence>MHFLVELVLIEWLYHSDEDEDISKCEEGRCGVIGSGVLDEELRAEAKFLKACGTLPQTPVEIRKTKKSKDPHYGDTQSESNSRLPNTAIEFDEPLPKQIGQLQSPIDLFQKWENKSDSSSHLSNSLKNKDSMSSNSVEGCTIEPAASTHFKNKSVRFESQNDSCSLSSKSPYPTPLKLTDDMETPGTVFPSYSKNSRSILERRGLLNFDDQEEHEKAGF</sequence>
<gene>
    <name evidence="2" type="ORF">E3N88_37893</name>
</gene>
<feature type="region of interest" description="Disordered" evidence="1">
    <location>
        <begin position="119"/>
        <end position="138"/>
    </location>
</feature>
<dbReference type="Proteomes" id="UP000326396">
    <property type="component" value="Linkage Group LG8"/>
</dbReference>
<keyword evidence="3" id="KW-1185">Reference proteome</keyword>
<evidence type="ECO:0000313" key="3">
    <source>
        <dbReference type="Proteomes" id="UP000326396"/>
    </source>
</evidence>
<feature type="region of interest" description="Disordered" evidence="1">
    <location>
        <begin position="62"/>
        <end position="85"/>
    </location>
</feature>
<reference evidence="2 3" key="1">
    <citation type="submission" date="2019-05" db="EMBL/GenBank/DDBJ databases">
        <title>Mikania micrantha, genome provides insights into the molecular mechanism of rapid growth.</title>
        <authorList>
            <person name="Liu B."/>
        </authorList>
    </citation>
    <scope>NUCLEOTIDE SEQUENCE [LARGE SCALE GENOMIC DNA]</scope>
    <source>
        <strain evidence="2">NLD-2019</strain>
        <tissue evidence="2">Leaf</tissue>
    </source>
</reference>
<dbReference type="InterPro" id="IPR039300">
    <property type="entry name" value="JASON"/>
</dbReference>